<reference evidence="1 2" key="1">
    <citation type="submission" date="2020-05" db="EMBL/GenBank/DDBJ databases">
        <title>Vigna angularis (adzuki bean) Var. LongXiaoDou No. 4 denovo assembly.</title>
        <authorList>
            <person name="Xiang H."/>
        </authorList>
    </citation>
    <scope>NUCLEOTIDE SEQUENCE [LARGE SCALE GENOMIC DNA]</scope>
    <source>
        <tissue evidence="1">Leaf</tissue>
    </source>
</reference>
<comment type="caution">
    <text evidence="1">The sequence shown here is derived from an EMBL/GenBank/DDBJ whole genome shotgun (WGS) entry which is preliminary data.</text>
</comment>
<protein>
    <submittedName>
        <fullName evidence="1">Uncharacterized protein</fullName>
    </submittedName>
</protein>
<dbReference type="AlphaFoldDB" id="A0A8T0K756"/>
<gene>
    <name evidence="1" type="ORF">HKW66_Vig0180400</name>
</gene>
<dbReference type="Proteomes" id="UP000743370">
    <property type="component" value="Unassembled WGS sequence"/>
</dbReference>
<evidence type="ECO:0000313" key="1">
    <source>
        <dbReference type="EMBL" id="KAG2394582.1"/>
    </source>
</evidence>
<dbReference type="EMBL" id="JABFOF010000006">
    <property type="protein sequence ID" value="KAG2394582.1"/>
    <property type="molecule type" value="Genomic_DNA"/>
</dbReference>
<organism evidence="1 2">
    <name type="scientific">Phaseolus angularis</name>
    <name type="common">Azuki bean</name>
    <name type="synonym">Vigna angularis</name>
    <dbReference type="NCBI Taxonomy" id="3914"/>
    <lineage>
        <taxon>Eukaryota</taxon>
        <taxon>Viridiplantae</taxon>
        <taxon>Streptophyta</taxon>
        <taxon>Embryophyta</taxon>
        <taxon>Tracheophyta</taxon>
        <taxon>Spermatophyta</taxon>
        <taxon>Magnoliopsida</taxon>
        <taxon>eudicotyledons</taxon>
        <taxon>Gunneridae</taxon>
        <taxon>Pentapetalae</taxon>
        <taxon>rosids</taxon>
        <taxon>fabids</taxon>
        <taxon>Fabales</taxon>
        <taxon>Fabaceae</taxon>
        <taxon>Papilionoideae</taxon>
        <taxon>50 kb inversion clade</taxon>
        <taxon>NPAAA clade</taxon>
        <taxon>indigoferoid/millettioid clade</taxon>
        <taxon>Phaseoleae</taxon>
        <taxon>Vigna</taxon>
    </lineage>
</organism>
<sequence length="152" mass="17394">MELFGESKCNVMEELGEQSKGHDTRKKVSFCHHFVTSKSMYSTRVTKFPRLLNWIDINIGEKFIKTVLAKGSVVIDVGVSKEELYYGMVKDAVEKYGVPFNKQNRGDKENLISVVEKQTRVIVDMQSSIDDIRKLVEAKNEDKGEDFVEEPL</sequence>
<name>A0A8T0K756_PHAAN</name>
<evidence type="ECO:0000313" key="2">
    <source>
        <dbReference type="Proteomes" id="UP000743370"/>
    </source>
</evidence>
<accession>A0A8T0K756</accession>
<proteinExistence type="predicted"/>